<dbReference type="PANTHER" id="PTHR32226:SF2">
    <property type="entry name" value="TELO2-INTERACTING PROTEIN 2"/>
    <property type="match status" value="1"/>
</dbReference>
<sequence>MTENEIQQILQALQVPVGYAEKADSSDITSDLESWKATTTCLLGELSKLVRENELSVAEQADVIAAAAAFDSHDVWSSPQSYALATEILAEFSPPSLPLMFHLLETNVNPLFRSNLHPSLNLSTGRKLHRPAGGPMGSYDFYETQAWKAYPAAGNLVFWCLRHIQSQDYDRLWYLVIPPIMTFLDDYQVPFKLKGVKMVEELLQHVPREILKRTGVDGLILTSLNNCLAQLDDTESPKLIQAAVSASLSLSLLTTTPGSSAQFDQLCTLLGERIIGTIWLYSHDKLGIVQASTDSLPPLLSALGLGCSRYLKALIPQLIHPLIPVPLASPPFQLQVSSLRALTVVISECHYRMSHWKGTILDGIGRCWVNLADTQSNAEGSRQEELKTHLRSACQALAKACPSIIEEEFRRLLVADREMFQDLVAGIA</sequence>
<evidence type="ECO:0008006" key="4">
    <source>
        <dbReference type="Google" id="ProtNLM"/>
    </source>
</evidence>
<evidence type="ECO:0000313" key="2">
    <source>
        <dbReference type="EMBL" id="KAJ3837733.1"/>
    </source>
</evidence>
<reference evidence="2" key="1">
    <citation type="submission" date="2022-08" db="EMBL/GenBank/DDBJ databases">
        <authorList>
            <consortium name="DOE Joint Genome Institute"/>
            <person name="Min B."/>
            <person name="Riley R."/>
            <person name="Sierra-Patev S."/>
            <person name="Naranjo-Ortiz M."/>
            <person name="Looney B."/>
            <person name="Konkel Z."/>
            <person name="Slot J.C."/>
            <person name="Sakamoto Y."/>
            <person name="Steenwyk J.L."/>
            <person name="Rokas A."/>
            <person name="Carro J."/>
            <person name="Camarero S."/>
            <person name="Ferreira P."/>
            <person name="Molpeceres G."/>
            <person name="Ruiz-Duenas F.J."/>
            <person name="Serrano A."/>
            <person name="Henrissat B."/>
            <person name="Drula E."/>
            <person name="Hughes K.W."/>
            <person name="Mata J.L."/>
            <person name="Ishikawa N.K."/>
            <person name="Vargas-Isla R."/>
            <person name="Ushijima S."/>
            <person name="Smith C.A."/>
            <person name="Ahrendt S."/>
            <person name="Andreopoulos W."/>
            <person name="He G."/>
            <person name="Labutti K."/>
            <person name="Lipzen A."/>
            <person name="Ng V."/>
            <person name="Sandor L."/>
            <person name="Barry K."/>
            <person name="Martinez A.T."/>
            <person name="Xiao Y."/>
            <person name="Gibbons J.G."/>
            <person name="Terashima K."/>
            <person name="Hibbett D.S."/>
            <person name="Grigoriev I.V."/>
        </authorList>
    </citation>
    <scope>NUCLEOTIDE SEQUENCE</scope>
    <source>
        <strain evidence="2">TFB9207</strain>
    </source>
</reference>
<dbReference type="GO" id="GO:0005829">
    <property type="term" value="C:cytosol"/>
    <property type="evidence" value="ECO:0007669"/>
    <property type="project" value="TreeGrafter"/>
</dbReference>
<dbReference type="PANTHER" id="PTHR32226">
    <property type="entry name" value="TELO2-INTERACTING PROTEIN 2"/>
    <property type="match status" value="1"/>
</dbReference>
<gene>
    <name evidence="2" type="ORF">F5878DRAFT_202458</name>
</gene>
<dbReference type="Pfam" id="PF10521">
    <property type="entry name" value="Tti2"/>
    <property type="match status" value="1"/>
</dbReference>
<evidence type="ECO:0000256" key="1">
    <source>
        <dbReference type="ARBA" id="ARBA00034736"/>
    </source>
</evidence>
<protein>
    <recommendedName>
        <fullName evidence="4">ARM repeat-containing protein</fullName>
    </recommendedName>
</protein>
<evidence type="ECO:0000313" key="3">
    <source>
        <dbReference type="Proteomes" id="UP001163846"/>
    </source>
</evidence>
<dbReference type="SUPFAM" id="SSF48371">
    <property type="entry name" value="ARM repeat"/>
    <property type="match status" value="1"/>
</dbReference>
<name>A0AA38P7X6_9AGAR</name>
<organism evidence="2 3">
    <name type="scientific">Lentinula raphanica</name>
    <dbReference type="NCBI Taxonomy" id="153919"/>
    <lineage>
        <taxon>Eukaryota</taxon>
        <taxon>Fungi</taxon>
        <taxon>Dikarya</taxon>
        <taxon>Basidiomycota</taxon>
        <taxon>Agaricomycotina</taxon>
        <taxon>Agaricomycetes</taxon>
        <taxon>Agaricomycetidae</taxon>
        <taxon>Agaricales</taxon>
        <taxon>Marasmiineae</taxon>
        <taxon>Omphalotaceae</taxon>
        <taxon>Lentinula</taxon>
    </lineage>
</organism>
<comment type="similarity">
    <text evidence="1">Belongs to the TTI2 family.</text>
</comment>
<dbReference type="InterPro" id="IPR016024">
    <property type="entry name" value="ARM-type_fold"/>
</dbReference>
<dbReference type="GO" id="GO:0005634">
    <property type="term" value="C:nucleus"/>
    <property type="evidence" value="ECO:0007669"/>
    <property type="project" value="TreeGrafter"/>
</dbReference>
<dbReference type="AlphaFoldDB" id="A0AA38P7X6"/>
<keyword evidence="3" id="KW-1185">Reference proteome</keyword>
<dbReference type="Proteomes" id="UP001163846">
    <property type="component" value="Unassembled WGS sequence"/>
</dbReference>
<proteinExistence type="inferred from homology"/>
<dbReference type="EMBL" id="MU806226">
    <property type="protein sequence ID" value="KAJ3837733.1"/>
    <property type="molecule type" value="Genomic_DNA"/>
</dbReference>
<comment type="caution">
    <text evidence="2">The sequence shown here is derived from an EMBL/GenBank/DDBJ whole genome shotgun (WGS) entry which is preliminary data.</text>
</comment>
<dbReference type="InterPro" id="IPR018870">
    <property type="entry name" value="Tti2"/>
</dbReference>
<dbReference type="GO" id="GO:0110078">
    <property type="term" value="C:TTT Hsp90 cochaperone complex"/>
    <property type="evidence" value="ECO:0007669"/>
    <property type="project" value="InterPro"/>
</dbReference>
<accession>A0AA38P7X6</accession>